<dbReference type="HAMAP" id="MF_00545">
    <property type="entry name" value="Ribosomal_eS24"/>
    <property type="match status" value="1"/>
</dbReference>
<dbReference type="InterPro" id="IPR001976">
    <property type="entry name" value="Ribosomal_eS24"/>
</dbReference>
<evidence type="ECO:0000256" key="1">
    <source>
        <dbReference type="ARBA" id="ARBA00022980"/>
    </source>
</evidence>
<gene>
    <name evidence="3" type="primary">rps24e</name>
    <name evidence="4" type="ORF">ENM78_05495</name>
</gene>
<dbReference type="InterPro" id="IPR012678">
    <property type="entry name" value="Ribosomal_uL23/eL15/eS24_sf"/>
</dbReference>
<proteinExistence type="inferred from homology"/>
<dbReference type="InterPro" id="IPR053709">
    <property type="entry name" value="eRP_eS24_sf"/>
</dbReference>
<evidence type="ECO:0000256" key="3">
    <source>
        <dbReference type="HAMAP-Rule" id="MF_00545"/>
    </source>
</evidence>
<dbReference type="AlphaFoldDB" id="A0A7J3ZLI2"/>
<sequence>MSIQESKGKVIDLGEGISARIVKEKRNNVIGRVEYEIEVVHIGRGTPSLPALRSKLAEKLGVDVKRLYIRKLQTEYGIGVSKANVNVYDTPERALYFEPKYIVQRNKTLQEEIEESEEGEGRG</sequence>
<dbReference type="EMBL" id="DRZC01000076">
    <property type="protein sequence ID" value="HHQ80884.1"/>
    <property type="molecule type" value="Genomic_DNA"/>
</dbReference>
<reference evidence="4" key="1">
    <citation type="journal article" date="2020" name="mSystems">
        <title>Genome- and Community-Level Interaction Insights into Carbon Utilization and Element Cycling Functions of Hydrothermarchaeota in Hydrothermal Sediment.</title>
        <authorList>
            <person name="Zhou Z."/>
            <person name="Liu Y."/>
            <person name="Xu W."/>
            <person name="Pan J."/>
            <person name="Luo Z.H."/>
            <person name="Li M."/>
        </authorList>
    </citation>
    <scope>NUCLEOTIDE SEQUENCE [LARGE SCALE GENOMIC DNA]</scope>
    <source>
        <strain evidence="4">SpSt-1116</strain>
    </source>
</reference>
<evidence type="ECO:0000313" key="4">
    <source>
        <dbReference type="EMBL" id="HHQ80884.1"/>
    </source>
</evidence>
<evidence type="ECO:0000256" key="2">
    <source>
        <dbReference type="ARBA" id="ARBA00023274"/>
    </source>
</evidence>
<dbReference type="Gene3D" id="3.30.70.3370">
    <property type="match status" value="1"/>
</dbReference>
<organism evidence="4">
    <name type="scientific">Fervidicoccus fontis</name>
    <dbReference type="NCBI Taxonomy" id="683846"/>
    <lineage>
        <taxon>Archaea</taxon>
        <taxon>Thermoproteota</taxon>
        <taxon>Thermoprotei</taxon>
        <taxon>Fervidicoccales</taxon>
        <taxon>Fervidicoccaceae</taxon>
        <taxon>Fervidicoccus</taxon>
    </lineage>
</organism>
<name>A0A7J3ZLI2_9CREN</name>
<comment type="caution">
    <text evidence="4">The sequence shown here is derived from an EMBL/GenBank/DDBJ whole genome shotgun (WGS) entry which is preliminary data.</text>
</comment>
<protein>
    <recommendedName>
        <fullName evidence="3">Small ribosomal subunit protein eS24</fullName>
    </recommendedName>
</protein>
<dbReference type="PANTHER" id="PTHR10496">
    <property type="entry name" value="40S RIBOSOMAL PROTEIN S24"/>
    <property type="match status" value="1"/>
</dbReference>
<keyword evidence="1 3" id="KW-0689">Ribosomal protein</keyword>
<comment type="similarity">
    <text evidence="3">Belongs to the eukaryotic ribosomal protein eS24 family.</text>
</comment>
<dbReference type="GO" id="GO:1990904">
    <property type="term" value="C:ribonucleoprotein complex"/>
    <property type="evidence" value="ECO:0007669"/>
    <property type="project" value="UniProtKB-KW"/>
</dbReference>
<dbReference type="SUPFAM" id="SSF54189">
    <property type="entry name" value="Ribosomal proteins S24e, L23 and L15e"/>
    <property type="match status" value="1"/>
</dbReference>
<dbReference type="GO" id="GO:0005840">
    <property type="term" value="C:ribosome"/>
    <property type="evidence" value="ECO:0007669"/>
    <property type="project" value="UniProtKB-KW"/>
</dbReference>
<accession>A0A7J3ZLI2</accession>
<dbReference type="GO" id="GO:0003735">
    <property type="term" value="F:structural constituent of ribosome"/>
    <property type="evidence" value="ECO:0007669"/>
    <property type="project" value="InterPro"/>
</dbReference>
<dbReference type="GO" id="GO:0006412">
    <property type="term" value="P:translation"/>
    <property type="evidence" value="ECO:0007669"/>
    <property type="project" value="UniProtKB-UniRule"/>
</dbReference>
<dbReference type="Pfam" id="PF01282">
    <property type="entry name" value="Ribosomal_S24e"/>
    <property type="match status" value="1"/>
</dbReference>
<keyword evidence="2 3" id="KW-0687">Ribonucleoprotein</keyword>